<dbReference type="Gene3D" id="3.40.1000.10">
    <property type="entry name" value="Mog1/PsbP, alpha/beta/alpha sandwich"/>
    <property type="match status" value="1"/>
</dbReference>
<dbReference type="EMBL" id="BBLT01000003">
    <property type="protein sequence ID" value="GAL84661.1"/>
    <property type="molecule type" value="Genomic_DNA"/>
</dbReference>
<organism evidence="1 2">
    <name type="scientific">Sporocytophaga myxococcoides</name>
    <dbReference type="NCBI Taxonomy" id="153721"/>
    <lineage>
        <taxon>Bacteria</taxon>
        <taxon>Pseudomonadati</taxon>
        <taxon>Bacteroidota</taxon>
        <taxon>Cytophagia</taxon>
        <taxon>Cytophagales</taxon>
        <taxon>Cytophagaceae</taxon>
        <taxon>Sporocytophaga</taxon>
    </lineage>
</organism>
<accession>A0A098LCE3</accession>
<dbReference type="STRING" id="153721.MYP_1889"/>
<dbReference type="eggNOG" id="ENOG50331WY">
    <property type="taxonomic scope" value="Bacteria"/>
</dbReference>
<dbReference type="OrthoDB" id="249246at2"/>
<name>A0A098LCE3_9BACT</name>
<evidence type="ECO:0000313" key="1">
    <source>
        <dbReference type="EMBL" id="GAL84661.1"/>
    </source>
</evidence>
<proteinExistence type="predicted"/>
<protein>
    <submittedName>
        <fullName evidence="1">Uncharacterized protein</fullName>
    </submittedName>
</protein>
<dbReference type="RefSeq" id="WP_045461892.1">
    <property type="nucleotide sequence ID" value="NZ_BBLT01000003.1"/>
</dbReference>
<evidence type="ECO:0000313" key="2">
    <source>
        <dbReference type="Proteomes" id="UP000030185"/>
    </source>
</evidence>
<reference evidence="1 2" key="1">
    <citation type="submission" date="2014-09" db="EMBL/GenBank/DDBJ databases">
        <title>Sporocytophaga myxococcoides PG-01 genome sequencing.</title>
        <authorList>
            <person name="Liu L."/>
            <person name="Gao P.J."/>
            <person name="Chen G.J."/>
            <person name="Wang L.S."/>
        </authorList>
    </citation>
    <scope>NUCLEOTIDE SEQUENCE [LARGE SCALE GENOMIC DNA]</scope>
    <source>
        <strain evidence="1 2">PG-01</strain>
    </source>
</reference>
<dbReference type="AlphaFoldDB" id="A0A098LCE3"/>
<dbReference type="Proteomes" id="UP000030185">
    <property type="component" value="Unassembled WGS sequence"/>
</dbReference>
<gene>
    <name evidence="1" type="ORF">MYP_1889</name>
</gene>
<sequence>MKIFSFLLIALVAGFTGKEQKLVQTKLVDGISIGLPKDFYVMTDDDIATKYPSTKKPLAMYTNIDRLVDFGLNVTKSRIPGTDLSVIKDFYKATILQTYDKVTFIQDTILPVNGKRLIAFEFVSVSEGTKKYSFIQYALVNGFIYIFNYTAPENLRAQWQPIVRESMNTIHIEPKKLYDVEPANPKEPVLRGKDAKEVLKDQNARKKKTK</sequence>
<comment type="caution">
    <text evidence="1">The sequence shown here is derived from an EMBL/GenBank/DDBJ whole genome shotgun (WGS) entry which is preliminary data.</text>
</comment>
<keyword evidence="2" id="KW-1185">Reference proteome</keyword>